<evidence type="ECO:0000256" key="1">
    <source>
        <dbReference type="SAM" id="SignalP"/>
    </source>
</evidence>
<gene>
    <name evidence="4" type="ORF">SAE01_26540</name>
</gene>
<dbReference type="OrthoDB" id="9811314at2"/>
<evidence type="ECO:0000313" key="4">
    <source>
        <dbReference type="EMBL" id="GEO10158.1"/>
    </source>
</evidence>
<feature type="domain" description="Peptidase M16 N-terminal" evidence="2">
    <location>
        <begin position="53"/>
        <end position="185"/>
    </location>
</feature>
<dbReference type="Pfam" id="PF00675">
    <property type="entry name" value="Peptidase_M16"/>
    <property type="match status" value="1"/>
</dbReference>
<evidence type="ECO:0000259" key="2">
    <source>
        <dbReference type="Pfam" id="PF00675"/>
    </source>
</evidence>
<dbReference type="GO" id="GO:0046872">
    <property type="term" value="F:metal ion binding"/>
    <property type="evidence" value="ECO:0007669"/>
    <property type="project" value="InterPro"/>
</dbReference>
<dbReference type="EMBL" id="BJYT01000009">
    <property type="protein sequence ID" value="GEO10158.1"/>
    <property type="molecule type" value="Genomic_DNA"/>
</dbReference>
<evidence type="ECO:0000313" key="5">
    <source>
        <dbReference type="Proteomes" id="UP000321513"/>
    </source>
</evidence>
<evidence type="ECO:0008006" key="6">
    <source>
        <dbReference type="Google" id="ProtNLM"/>
    </source>
</evidence>
<dbReference type="InterPro" id="IPR050361">
    <property type="entry name" value="MPP/UQCRC_Complex"/>
</dbReference>
<dbReference type="PANTHER" id="PTHR11851:SF224">
    <property type="entry name" value="PROCESSING PROTEASE"/>
    <property type="match status" value="1"/>
</dbReference>
<dbReference type="Gene3D" id="3.30.830.10">
    <property type="entry name" value="Metalloenzyme, LuxS/M16 peptidase-like"/>
    <property type="match status" value="2"/>
</dbReference>
<dbReference type="InterPro" id="IPR011765">
    <property type="entry name" value="Pept_M16_N"/>
</dbReference>
<dbReference type="InterPro" id="IPR011249">
    <property type="entry name" value="Metalloenz_LuxS/M16"/>
</dbReference>
<accession>A0A512BDV6</accession>
<feature type="signal peptide" evidence="1">
    <location>
        <begin position="1"/>
        <end position="19"/>
    </location>
</feature>
<evidence type="ECO:0000259" key="3">
    <source>
        <dbReference type="Pfam" id="PF05193"/>
    </source>
</evidence>
<dbReference type="Proteomes" id="UP000321513">
    <property type="component" value="Unassembled WGS sequence"/>
</dbReference>
<keyword evidence="1" id="KW-0732">Signal</keyword>
<sequence>MKKFLILTATAFLFFGAEAQVQIDRSKRPEPGPAPVIKLKDPVIYKLPNGVTVLIVEDHKLPRVSSSFYIDAGPIKEGSKAGVMSLMGQMLNEGTKDMSKAAFDEAVDKIGAEVSLNSSGGNATALTRYFSQAFELMGKAVKSPAFTQESFDKLKSQTLTGMKADEKNVKAVSARMVNALAYGKQHPLGEFETEETVKNLTLADVKTAYQQYITPSRSYLTFIGDIKPEVAQQLALKVFGPFKGRALTLPTLTPVPNPAKTEIDVIDMSNAVQSEITVTNLVDLRMNNPDYFAVLLANQILGGGSESRLFNNLREKHGFTYGAYSSVQAGRFQNLFTSSAAVRTAKTDSAVVEFINEISRLRNEKVSDEELKNTKALYNGQFALGLENPARTASFARNILINNLPKDFYKTYLQRINAVTKEDIQRVAQKYFNSNNTRVVVVGNTSQMKEGLSKLNYAVKMYDRYANPVVEGAKSAASANVKAADVINDYLKAIGGTDALKKVNSIFATMAMQMQGMNLQVQTKNMLPNMESTTMSMGGNVVMKTSFNGTAGYQQQMGNKKDLTPEEIKEKNLVTGLFEQMDYVTNPAFKAEVKGTEKVNGSDAYKVVITYPTGATKTEFYDVATKLLVRKEEAKTTNNMTATSTMDYSDYKKAGTILYPFSQTLTISAGGQTQVLEMKASDVKINEGVTAADFQ</sequence>
<dbReference type="Gene3D" id="2.50.20.10">
    <property type="entry name" value="Lipoprotein localisation LolA/LolB/LppX"/>
    <property type="match status" value="1"/>
</dbReference>
<name>A0A512BDV6_9BACT</name>
<dbReference type="SUPFAM" id="SSF63411">
    <property type="entry name" value="LuxS/MPP-like metallohydrolase"/>
    <property type="match status" value="2"/>
</dbReference>
<comment type="caution">
    <text evidence="4">The sequence shown here is derived from an EMBL/GenBank/DDBJ whole genome shotgun (WGS) entry which is preliminary data.</text>
</comment>
<dbReference type="AlphaFoldDB" id="A0A512BDV6"/>
<dbReference type="Pfam" id="PF05193">
    <property type="entry name" value="Peptidase_M16_C"/>
    <property type="match status" value="1"/>
</dbReference>
<dbReference type="PANTHER" id="PTHR11851">
    <property type="entry name" value="METALLOPROTEASE"/>
    <property type="match status" value="1"/>
</dbReference>
<reference evidence="4 5" key="1">
    <citation type="submission" date="2019-07" db="EMBL/GenBank/DDBJ databases">
        <title>Whole genome shotgun sequence of Segetibacter aerophilus NBRC 106135.</title>
        <authorList>
            <person name="Hosoyama A."/>
            <person name="Uohara A."/>
            <person name="Ohji S."/>
            <person name="Ichikawa N."/>
        </authorList>
    </citation>
    <scope>NUCLEOTIDE SEQUENCE [LARGE SCALE GENOMIC DNA]</scope>
    <source>
        <strain evidence="4 5">NBRC 106135</strain>
    </source>
</reference>
<proteinExistence type="predicted"/>
<keyword evidence="5" id="KW-1185">Reference proteome</keyword>
<feature type="chain" id="PRO_5021744585" description="Peptidase M16" evidence="1">
    <location>
        <begin position="20"/>
        <end position="695"/>
    </location>
</feature>
<dbReference type="InterPro" id="IPR007863">
    <property type="entry name" value="Peptidase_M16_C"/>
</dbReference>
<organism evidence="4 5">
    <name type="scientific">Segetibacter aerophilus</name>
    <dbReference type="NCBI Taxonomy" id="670293"/>
    <lineage>
        <taxon>Bacteria</taxon>
        <taxon>Pseudomonadati</taxon>
        <taxon>Bacteroidota</taxon>
        <taxon>Chitinophagia</taxon>
        <taxon>Chitinophagales</taxon>
        <taxon>Chitinophagaceae</taxon>
        <taxon>Segetibacter</taxon>
    </lineage>
</organism>
<protein>
    <recommendedName>
        <fullName evidence="6">Peptidase M16</fullName>
    </recommendedName>
</protein>
<feature type="domain" description="Peptidase M16 C-terminal" evidence="3">
    <location>
        <begin position="199"/>
        <end position="376"/>
    </location>
</feature>
<dbReference type="RefSeq" id="WP_147204266.1">
    <property type="nucleotide sequence ID" value="NZ_BJYT01000009.1"/>
</dbReference>